<dbReference type="InterPro" id="IPR036397">
    <property type="entry name" value="RNaseH_sf"/>
</dbReference>
<dbReference type="PANTHER" id="PTHR47169">
    <property type="entry name" value="OS01G0541250 PROTEIN"/>
    <property type="match status" value="1"/>
</dbReference>
<evidence type="ECO:0000313" key="2">
    <source>
        <dbReference type="Proteomes" id="UP001165083"/>
    </source>
</evidence>
<dbReference type="Proteomes" id="UP001165083">
    <property type="component" value="Unassembled WGS sequence"/>
</dbReference>
<comment type="caution">
    <text evidence="1">The sequence shown here is derived from an EMBL/GenBank/DDBJ whole genome shotgun (WGS) entry which is preliminary data.</text>
</comment>
<dbReference type="PANTHER" id="PTHR47169:SF2">
    <property type="entry name" value="OS01G0541250 PROTEIN"/>
    <property type="match status" value="1"/>
</dbReference>
<dbReference type="GO" id="GO:0003676">
    <property type="term" value="F:nucleic acid binding"/>
    <property type="evidence" value="ECO:0007669"/>
    <property type="project" value="InterPro"/>
</dbReference>
<gene>
    <name evidence="1" type="ORF">Plil01_000719200</name>
</gene>
<dbReference type="EMBL" id="BSXW01000332">
    <property type="protein sequence ID" value="GMF18988.1"/>
    <property type="molecule type" value="Genomic_DNA"/>
</dbReference>
<evidence type="ECO:0000313" key="1">
    <source>
        <dbReference type="EMBL" id="GMF18988.1"/>
    </source>
</evidence>
<keyword evidence="2" id="KW-1185">Reference proteome</keyword>
<dbReference type="AlphaFoldDB" id="A0A9W6WM87"/>
<organism evidence="1 2">
    <name type="scientific">Phytophthora lilii</name>
    <dbReference type="NCBI Taxonomy" id="2077276"/>
    <lineage>
        <taxon>Eukaryota</taxon>
        <taxon>Sar</taxon>
        <taxon>Stramenopiles</taxon>
        <taxon>Oomycota</taxon>
        <taxon>Peronosporomycetes</taxon>
        <taxon>Peronosporales</taxon>
        <taxon>Peronosporaceae</taxon>
        <taxon>Phytophthora</taxon>
    </lineage>
</organism>
<accession>A0A9W6WM87</accession>
<dbReference type="OrthoDB" id="166546at2759"/>
<sequence length="115" mass="13187">MWPRQDRGRIIYEQQDNATPPIPPHDPDVLREGSRDGLRIQLIFQPPNSPDYNCLDLGYFAAIQLLQYKTYVATTEQLIDVVEASFRNLDKTKLNSIFFTLQKVIECVLACKGAM</sequence>
<name>A0A9W6WM87_9STRA</name>
<protein>
    <submittedName>
        <fullName evidence="1">Unnamed protein product</fullName>
    </submittedName>
</protein>
<proteinExistence type="predicted"/>
<reference evidence="1" key="1">
    <citation type="submission" date="2023-04" db="EMBL/GenBank/DDBJ databases">
        <title>Phytophthora lilii NBRC 32176.</title>
        <authorList>
            <person name="Ichikawa N."/>
            <person name="Sato H."/>
            <person name="Tonouchi N."/>
        </authorList>
    </citation>
    <scope>NUCLEOTIDE SEQUENCE</scope>
    <source>
        <strain evidence="1">NBRC 32176</strain>
    </source>
</reference>
<dbReference type="Gene3D" id="3.30.420.10">
    <property type="entry name" value="Ribonuclease H-like superfamily/Ribonuclease H"/>
    <property type="match status" value="1"/>
</dbReference>